<dbReference type="Proteomes" id="UP001162060">
    <property type="component" value="Unassembled WGS sequence"/>
</dbReference>
<proteinExistence type="predicted"/>
<evidence type="ECO:0000313" key="2">
    <source>
        <dbReference type="Proteomes" id="UP001162060"/>
    </source>
</evidence>
<evidence type="ECO:0000313" key="1">
    <source>
        <dbReference type="EMBL" id="CAK7930461.1"/>
    </source>
</evidence>
<dbReference type="AlphaFoldDB" id="A0AAV1U8Q8"/>
<protein>
    <submittedName>
        <fullName evidence="1">Uncharacterized protein</fullName>
    </submittedName>
</protein>
<gene>
    <name evidence="1" type="ORF">PM001_LOCUS15611</name>
</gene>
<name>A0AAV1U8Q8_9STRA</name>
<reference evidence="1" key="1">
    <citation type="submission" date="2024-01" db="EMBL/GenBank/DDBJ databases">
        <authorList>
            <person name="Webb A."/>
        </authorList>
    </citation>
    <scope>NUCLEOTIDE SEQUENCE</scope>
    <source>
        <strain evidence="1">Pm1</strain>
    </source>
</reference>
<dbReference type="EMBL" id="CAKLBY020000167">
    <property type="protein sequence ID" value="CAK7930461.1"/>
    <property type="molecule type" value="Genomic_DNA"/>
</dbReference>
<sequence>MDEPQFPGGGVGDSRLAQVFDEVFFYHAFGLSKQQTPINFKRKYRRKSDERR</sequence>
<organism evidence="1 2">
    <name type="scientific">Peronospora matthiolae</name>
    <dbReference type="NCBI Taxonomy" id="2874970"/>
    <lineage>
        <taxon>Eukaryota</taxon>
        <taxon>Sar</taxon>
        <taxon>Stramenopiles</taxon>
        <taxon>Oomycota</taxon>
        <taxon>Peronosporomycetes</taxon>
        <taxon>Peronosporales</taxon>
        <taxon>Peronosporaceae</taxon>
        <taxon>Peronospora</taxon>
    </lineage>
</organism>
<comment type="caution">
    <text evidence="1">The sequence shown here is derived from an EMBL/GenBank/DDBJ whole genome shotgun (WGS) entry which is preliminary data.</text>
</comment>
<accession>A0AAV1U8Q8</accession>